<keyword evidence="3" id="KW-1185">Reference proteome</keyword>
<dbReference type="SUPFAM" id="SSF52980">
    <property type="entry name" value="Restriction endonuclease-like"/>
    <property type="match status" value="1"/>
</dbReference>
<evidence type="ECO:0000313" key="2">
    <source>
        <dbReference type="EMBL" id="MBB3057008.1"/>
    </source>
</evidence>
<proteinExistence type="predicted"/>
<keyword evidence="2" id="KW-0378">Hydrolase</keyword>
<dbReference type="RefSeq" id="WP_096355721.1">
    <property type="nucleotide sequence ID" value="NZ_AP017313.1"/>
</dbReference>
<dbReference type="EMBL" id="JACHWX010000011">
    <property type="protein sequence ID" value="MBB3057008.1"/>
    <property type="molecule type" value="Genomic_DNA"/>
</dbReference>
<keyword evidence="2" id="KW-0540">Nuclease</keyword>
<dbReference type="CDD" id="cd06260">
    <property type="entry name" value="DUF820-like"/>
    <property type="match status" value="1"/>
</dbReference>
<sequence>MHTTIPATAIDIYRSLPEGTRCEVLYNQLITTPAPNTTHQFISVKISSLLFVFLEKAKTGVVLEAPTDVYLMEMQSVVQPDVMVIMNENNNIIREDGIHGAPDIIFEILSGNRTHDTLKKKTLYEEAGVKEYFIVDPSDKTVIMFAYNDSKRYELIYELKGKITSEVLGISFEL</sequence>
<dbReference type="Gene3D" id="3.90.1570.10">
    <property type="entry name" value="tt1808, chain A"/>
    <property type="match status" value="1"/>
</dbReference>
<evidence type="ECO:0000313" key="3">
    <source>
        <dbReference type="Proteomes" id="UP000539265"/>
    </source>
</evidence>
<gene>
    <name evidence="2" type="ORF">FHS11_003436</name>
</gene>
<dbReference type="Pfam" id="PF05685">
    <property type="entry name" value="Uma2"/>
    <property type="match status" value="1"/>
</dbReference>
<comment type="caution">
    <text evidence="2">The sequence shown here is derived from an EMBL/GenBank/DDBJ whole genome shotgun (WGS) entry which is preliminary data.</text>
</comment>
<dbReference type="PANTHER" id="PTHR34107:SF4">
    <property type="entry name" value="SLL1222 PROTEIN"/>
    <property type="match status" value="1"/>
</dbReference>
<protein>
    <submittedName>
        <fullName evidence="2">Uma2 family endonuclease</fullName>
    </submittedName>
</protein>
<name>A0A839SHP9_9SPHI</name>
<evidence type="ECO:0000259" key="1">
    <source>
        <dbReference type="Pfam" id="PF05685"/>
    </source>
</evidence>
<organism evidence="2 3">
    <name type="scientific">Mucilaginibacter gotjawali</name>
    <dbReference type="NCBI Taxonomy" id="1550579"/>
    <lineage>
        <taxon>Bacteria</taxon>
        <taxon>Pseudomonadati</taxon>
        <taxon>Bacteroidota</taxon>
        <taxon>Sphingobacteriia</taxon>
        <taxon>Sphingobacteriales</taxon>
        <taxon>Sphingobacteriaceae</taxon>
        <taxon>Mucilaginibacter</taxon>
    </lineage>
</organism>
<keyword evidence="2" id="KW-0255">Endonuclease</keyword>
<dbReference type="InterPro" id="IPR011335">
    <property type="entry name" value="Restrct_endonuc-II-like"/>
</dbReference>
<dbReference type="GO" id="GO:0004519">
    <property type="term" value="F:endonuclease activity"/>
    <property type="evidence" value="ECO:0007669"/>
    <property type="project" value="UniProtKB-KW"/>
</dbReference>
<reference evidence="2" key="1">
    <citation type="submission" date="2020-08" db="EMBL/GenBank/DDBJ databases">
        <title>Genomic Encyclopedia of Type Strains, Phase III (KMG-III): the genomes of soil and plant-associated and newly described type strains.</title>
        <authorList>
            <person name="Whitman W."/>
        </authorList>
    </citation>
    <scope>NUCLEOTIDE SEQUENCE [LARGE SCALE GENOMIC DNA]</scope>
    <source>
        <strain evidence="2">CECT 8628</strain>
    </source>
</reference>
<dbReference type="AlphaFoldDB" id="A0A839SHP9"/>
<dbReference type="PANTHER" id="PTHR34107">
    <property type="entry name" value="SLL0198 PROTEIN-RELATED"/>
    <property type="match status" value="1"/>
</dbReference>
<dbReference type="InterPro" id="IPR008538">
    <property type="entry name" value="Uma2"/>
</dbReference>
<feature type="domain" description="Putative restriction endonuclease" evidence="1">
    <location>
        <begin position="13"/>
        <end position="156"/>
    </location>
</feature>
<dbReference type="Proteomes" id="UP000539265">
    <property type="component" value="Unassembled WGS sequence"/>
</dbReference>
<dbReference type="OrthoDB" id="9808428at2"/>
<accession>A0A839SHP9</accession>
<dbReference type="InterPro" id="IPR012296">
    <property type="entry name" value="Nuclease_put_TT1808"/>
</dbReference>